<feature type="transmembrane region" description="Helical" evidence="7">
    <location>
        <begin position="66"/>
        <end position="86"/>
    </location>
</feature>
<feature type="transmembrane region" description="Helical" evidence="7">
    <location>
        <begin position="26"/>
        <end position="45"/>
    </location>
</feature>
<comment type="function">
    <text evidence="7">Mechanosensitive channel that participates in the regulation of osmotic pressure changes within the cell, opening in response to stretch forces in the membrane lipid bilayer, without the need for other proteins. Contributes to normal resistance to hypoosmotic shock. Forms an ion channel of 1.0 nanosiemens conductance with a slight preference for anions.</text>
</comment>
<dbReference type="Gene3D" id="1.10.287.1260">
    <property type="match status" value="1"/>
</dbReference>
<evidence type="ECO:0000313" key="11">
    <source>
        <dbReference type="EMBL" id="WNH52478.1"/>
    </source>
</evidence>
<dbReference type="PANTHER" id="PTHR30221:SF1">
    <property type="entry name" value="SMALL-CONDUCTANCE MECHANOSENSITIVE CHANNEL"/>
    <property type="match status" value="1"/>
</dbReference>
<dbReference type="Pfam" id="PF21088">
    <property type="entry name" value="MS_channel_1st"/>
    <property type="match status" value="1"/>
</dbReference>
<dbReference type="EMBL" id="CP115541">
    <property type="protein sequence ID" value="WNH52478.1"/>
    <property type="molecule type" value="Genomic_DNA"/>
</dbReference>
<dbReference type="SUPFAM" id="SSF50182">
    <property type="entry name" value="Sm-like ribonucleoproteins"/>
    <property type="match status" value="1"/>
</dbReference>
<evidence type="ECO:0000256" key="7">
    <source>
        <dbReference type="RuleBase" id="RU369025"/>
    </source>
</evidence>
<accession>A0ABY9YQJ2</accession>
<dbReference type="SUPFAM" id="SSF82861">
    <property type="entry name" value="Mechanosensitive channel protein MscS (YggB), transmembrane region"/>
    <property type="match status" value="1"/>
</dbReference>
<evidence type="ECO:0000256" key="1">
    <source>
        <dbReference type="ARBA" id="ARBA00004651"/>
    </source>
</evidence>
<evidence type="ECO:0000259" key="8">
    <source>
        <dbReference type="Pfam" id="PF00924"/>
    </source>
</evidence>
<reference evidence="11 12" key="1">
    <citation type="submission" date="2022-12" db="EMBL/GenBank/DDBJ databases">
        <title>Two new species, Stenotrophomonas aracearum and Stenotrophomonas oahuensis, isolated from Anthurium (Araceae family) in Hawaii.</title>
        <authorList>
            <person name="Chunag S.C."/>
            <person name="Dobhal S."/>
            <person name="Alvarez A."/>
            <person name="Arif M."/>
        </authorList>
    </citation>
    <scope>NUCLEOTIDE SEQUENCE [LARGE SCALE GENOMIC DNA]</scope>
    <source>
        <strain evidence="11 12">A5586</strain>
    </source>
</reference>
<evidence type="ECO:0000256" key="4">
    <source>
        <dbReference type="ARBA" id="ARBA00022692"/>
    </source>
</evidence>
<proteinExistence type="inferred from homology"/>
<dbReference type="InterPro" id="IPR008910">
    <property type="entry name" value="MSC_TM_helix"/>
</dbReference>
<dbReference type="Pfam" id="PF21082">
    <property type="entry name" value="MS_channel_3rd"/>
    <property type="match status" value="1"/>
</dbReference>
<keyword evidence="7" id="KW-0813">Transport</keyword>
<evidence type="ECO:0000256" key="2">
    <source>
        <dbReference type="ARBA" id="ARBA00008017"/>
    </source>
</evidence>
<dbReference type="SUPFAM" id="SSF82689">
    <property type="entry name" value="Mechanosensitive channel protein MscS (YggB), C-terminal domain"/>
    <property type="match status" value="1"/>
</dbReference>
<comment type="subunit">
    <text evidence="7">Homoheptamer.</text>
</comment>
<dbReference type="InterPro" id="IPR006685">
    <property type="entry name" value="MscS_channel_2nd"/>
</dbReference>
<keyword evidence="7" id="KW-0407">Ion channel</keyword>
<comment type="caution">
    <text evidence="7">Lacks conserved residue(s) required for the propagation of feature annotation.</text>
</comment>
<dbReference type="Pfam" id="PF00924">
    <property type="entry name" value="MS_channel_2nd"/>
    <property type="match status" value="1"/>
</dbReference>
<organism evidence="11 12">
    <name type="scientific">Stenotrophomonas oahuensis</name>
    <dbReference type="NCBI Taxonomy" id="3003271"/>
    <lineage>
        <taxon>Bacteria</taxon>
        <taxon>Pseudomonadati</taxon>
        <taxon>Pseudomonadota</taxon>
        <taxon>Gammaproteobacteria</taxon>
        <taxon>Lysobacterales</taxon>
        <taxon>Lysobacteraceae</taxon>
        <taxon>Stenotrophomonas</taxon>
    </lineage>
</organism>
<feature type="domain" description="Mechanosensitive ion channel MscS" evidence="8">
    <location>
        <begin position="112"/>
        <end position="178"/>
    </location>
</feature>
<feature type="domain" description="Mechanosensitive ion channel transmembrane helices 2/3" evidence="10">
    <location>
        <begin position="71"/>
        <end position="111"/>
    </location>
</feature>
<evidence type="ECO:0000259" key="9">
    <source>
        <dbReference type="Pfam" id="PF21082"/>
    </source>
</evidence>
<dbReference type="InterPro" id="IPR049142">
    <property type="entry name" value="MS_channel_1st"/>
</dbReference>
<keyword evidence="4 7" id="KW-0812">Transmembrane</keyword>
<evidence type="ECO:0000256" key="6">
    <source>
        <dbReference type="ARBA" id="ARBA00023136"/>
    </source>
</evidence>
<sequence length="295" mass="31660">MLATAAPITTPAFFRQWNWQHILETYGVPLLSALVVLLIGLWLARRLSNVMPRATARVGVDPMLGTFLRNVVYAAALVIVVVVAIATLGVPVSPLLAVLGTAGLAVGLALKDSLSNIASGVMLVTLRPFRVGDVVTVAGQTGSVREVRIFQTVITGADNQHTTIPNNLITAAPIINLTAEPTRRVELVIGIGYEDNIQLARDTALALVKADPRVLETPAPDVVVYELGAHSINLGIRCFVKSADWFGTKVTLLEQIKLGYDQAGINIPYPQQDMHLYLHGKDGGVQTADALIRDH</sequence>
<evidence type="ECO:0000256" key="3">
    <source>
        <dbReference type="ARBA" id="ARBA00022475"/>
    </source>
</evidence>
<dbReference type="InterPro" id="IPR010920">
    <property type="entry name" value="LSM_dom_sf"/>
</dbReference>
<dbReference type="PANTHER" id="PTHR30221">
    <property type="entry name" value="SMALL-CONDUCTANCE MECHANOSENSITIVE CHANNEL"/>
    <property type="match status" value="1"/>
</dbReference>
<dbReference type="Pfam" id="PF05552">
    <property type="entry name" value="MS_channel_1st_1"/>
    <property type="match status" value="1"/>
</dbReference>
<dbReference type="Gene3D" id="2.30.30.60">
    <property type="match status" value="1"/>
</dbReference>
<dbReference type="InterPro" id="IPR011066">
    <property type="entry name" value="MscS_channel_C_sf"/>
</dbReference>
<comment type="similarity">
    <text evidence="2 7">Belongs to the MscS (TC 1.A.23) family.</text>
</comment>
<dbReference type="Gene3D" id="3.30.70.100">
    <property type="match status" value="1"/>
</dbReference>
<dbReference type="Proteomes" id="UP001302072">
    <property type="component" value="Chromosome"/>
</dbReference>
<keyword evidence="6 7" id="KW-0472">Membrane</keyword>
<protein>
    <recommendedName>
        <fullName evidence="7">Small-conductance mechanosensitive channel</fullName>
    </recommendedName>
</protein>
<keyword evidence="7" id="KW-0997">Cell inner membrane</keyword>
<dbReference type="InterPro" id="IPR045275">
    <property type="entry name" value="MscS_archaea/bacteria_type"/>
</dbReference>
<evidence type="ECO:0000259" key="10">
    <source>
        <dbReference type="Pfam" id="PF21088"/>
    </source>
</evidence>
<keyword evidence="12" id="KW-1185">Reference proteome</keyword>
<dbReference type="RefSeq" id="WP_311191675.1">
    <property type="nucleotide sequence ID" value="NZ_CP115541.1"/>
</dbReference>
<dbReference type="InterPro" id="IPR011014">
    <property type="entry name" value="MscS_channel_TM-2"/>
</dbReference>
<gene>
    <name evidence="11" type="ORF">PDM29_19500</name>
</gene>
<keyword evidence="5 7" id="KW-1133">Transmembrane helix</keyword>
<evidence type="ECO:0000256" key="5">
    <source>
        <dbReference type="ARBA" id="ARBA00022989"/>
    </source>
</evidence>
<keyword evidence="7" id="KW-0406">Ion transport</keyword>
<dbReference type="InterPro" id="IPR023408">
    <property type="entry name" value="MscS_beta-dom_sf"/>
</dbReference>
<dbReference type="InterPro" id="IPR049278">
    <property type="entry name" value="MS_channel_C"/>
</dbReference>
<keyword evidence="3" id="KW-1003">Cell membrane</keyword>
<name>A0ABY9YQJ2_9GAMM</name>
<feature type="domain" description="Mechanosensitive ion channel MscS C-terminal" evidence="9">
    <location>
        <begin position="185"/>
        <end position="267"/>
    </location>
</feature>
<comment type="subcellular location">
    <subcellularLocation>
        <location evidence="7">Cell inner membrane</location>
        <topology evidence="7">Multi-pass membrane protein</topology>
    </subcellularLocation>
    <subcellularLocation>
        <location evidence="1">Cell membrane</location>
        <topology evidence="1">Multi-pass membrane protein</topology>
    </subcellularLocation>
</comment>
<evidence type="ECO:0000313" key="12">
    <source>
        <dbReference type="Proteomes" id="UP001302072"/>
    </source>
</evidence>